<dbReference type="Proteomes" id="UP000199564">
    <property type="component" value="Unassembled WGS sequence"/>
</dbReference>
<evidence type="ECO:0000313" key="1">
    <source>
        <dbReference type="EMBL" id="SFO31643.1"/>
    </source>
</evidence>
<organism evidence="1 2">
    <name type="scientific">Algoriphagus ornithinivorans</name>
    <dbReference type="NCBI Taxonomy" id="226506"/>
    <lineage>
        <taxon>Bacteria</taxon>
        <taxon>Pseudomonadati</taxon>
        <taxon>Bacteroidota</taxon>
        <taxon>Cytophagia</taxon>
        <taxon>Cytophagales</taxon>
        <taxon>Cyclobacteriaceae</taxon>
        <taxon>Algoriphagus</taxon>
    </lineage>
</organism>
<reference evidence="2" key="1">
    <citation type="submission" date="2016-10" db="EMBL/GenBank/DDBJ databases">
        <authorList>
            <person name="Varghese N."/>
            <person name="Submissions S."/>
        </authorList>
    </citation>
    <scope>NUCLEOTIDE SEQUENCE [LARGE SCALE GENOMIC DNA]</scope>
    <source>
        <strain evidence="2">DSM 15282</strain>
    </source>
</reference>
<name>A0A1I5G6Z2_9BACT</name>
<gene>
    <name evidence="1" type="ORF">SAMN04488519_105230</name>
</gene>
<dbReference type="AlphaFoldDB" id="A0A1I5G6Z2"/>
<proteinExistence type="predicted"/>
<dbReference type="InterPro" id="IPR031977">
    <property type="entry name" value="DUF4783"/>
</dbReference>
<sequence length="130" mass="14493">MLNQLILSLLLWIAVPDTTYPPEHSIDPIIVAIDSGSSSDLARYFDASISLNINGQQGDFSKSQAEIVLKDFFKKNPPLKFSLVFRSENNPSLSSYIGDYQSGKGIYKVFIKVNQQDAQIKVYSLGFVKV</sequence>
<protein>
    <recommendedName>
        <fullName evidence="3">DUF4783 domain-containing protein</fullName>
    </recommendedName>
</protein>
<accession>A0A1I5G6Z2</accession>
<keyword evidence="2" id="KW-1185">Reference proteome</keyword>
<evidence type="ECO:0000313" key="2">
    <source>
        <dbReference type="Proteomes" id="UP000199564"/>
    </source>
</evidence>
<dbReference type="Gene3D" id="3.10.450.50">
    <property type="match status" value="1"/>
</dbReference>
<evidence type="ECO:0008006" key="3">
    <source>
        <dbReference type="Google" id="ProtNLM"/>
    </source>
</evidence>
<dbReference type="EMBL" id="FOVW01000005">
    <property type="protein sequence ID" value="SFO31643.1"/>
    <property type="molecule type" value="Genomic_DNA"/>
</dbReference>
<dbReference type="STRING" id="226506.SAMN04488519_105230"/>
<dbReference type="Pfam" id="PF16022">
    <property type="entry name" value="DUF4783"/>
    <property type="match status" value="1"/>
</dbReference>